<reference evidence="2 3" key="1">
    <citation type="submission" date="2020-01" db="EMBL/GenBank/DDBJ databases">
        <authorList>
            <person name="Gupta K D."/>
        </authorList>
    </citation>
    <scope>NUCLEOTIDE SEQUENCE [LARGE SCALE GENOMIC DNA]</scope>
</reference>
<protein>
    <submittedName>
        <fullName evidence="2">Uncharacterized protein</fullName>
    </submittedName>
</protein>
<feature type="compositionally biased region" description="Basic residues" evidence="1">
    <location>
        <begin position="247"/>
        <end position="257"/>
    </location>
</feature>
<feature type="compositionally biased region" description="Pro residues" evidence="1">
    <location>
        <begin position="297"/>
        <end position="318"/>
    </location>
</feature>
<keyword evidence="3" id="KW-1185">Reference proteome</keyword>
<name>A0A8S0XIT5_CYCAE</name>
<organism evidence="2 3">
    <name type="scientific">Cyclocybe aegerita</name>
    <name type="common">Black poplar mushroom</name>
    <name type="synonym">Agrocybe aegerita</name>
    <dbReference type="NCBI Taxonomy" id="1973307"/>
    <lineage>
        <taxon>Eukaryota</taxon>
        <taxon>Fungi</taxon>
        <taxon>Dikarya</taxon>
        <taxon>Basidiomycota</taxon>
        <taxon>Agaricomycotina</taxon>
        <taxon>Agaricomycetes</taxon>
        <taxon>Agaricomycetidae</taxon>
        <taxon>Agaricales</taxon>
        <taxon>Agaricineae</taxon>
        <taxon>Bolbitiaceae</taxon>
        <taxon>Cyclocybe</taxon>
    </lineage>
</organism>
<evidence type="ECO:0000256" key="1">
    <source>
        <dbReference type="SAM" id="MobiDB-lite"/>
    </source>
</evidence>
<feature type="compositionally biased region" description="Polar residues" evidence="1">
    <location>
        <begin position="230"/>
        <end position="243"/>
    </location>
</feature>
<evidence type="ECO:0000313" key="2">
    <source>
        <dbReference type="EMBL" id="CAA7263859.1"/>
    </source>
</evidence>
<comment type="caution">
    <text evidence="2">The sequence shown here is derived from an EMBL/GenBank/DDBJ whole genome shotgun (WGS) entry which is preliminary data.</text>
</comment>
<sequence length="365" mass="40541">MSRQIHVFKVINEAPMSFEDVVNVLHKIRNSANNNGQTSLIAALDHHLACLSLSKCTNALTFVIFKDAPLHAQRSATPLRAPPLQEGMWDGTFVSTVAPTPSLAPSPDPTAARPCPLSPSTPWTPDGLLHLCCVPLPFNKGCGLALTQFHTPFHVCQRPEPRRYTDETQIARRAWNDHEHSRQWRVRARRTTPRRARRQQQQHMDVYENGGRARVANRGTVFRNEAEQAKATTIASNSNNGEEPQQRQRRRQRKTTKKTTGVRNGGDDSGGEGRRRRQQRWTIKTAAAATTSHTLRPIPPYGPRGIPRPPSYLSPPPAHRSQTLLTSHHLTPTLSSFPFSCGMLLFITHLPTASTTTAGARASTA</sequence>
<dbReference type="EMBL" id="CACVBS010000041">
    <property type="protein sequence ID" value="CAA7263859.1"/>
    <property type="molecule type" value="Genomic_DNA"/>
</dbReference>
<gene>
    <name evidence="2" type="ORF">AAE3_LOCUS6023</name>
</gene>
<dbReference type="Proteomes" id="UP000467700">
    <property type="component" value="Unassembled WGS sequence"/>
</dbReference>
<proteinExistence type="predicted"/>
<feature type="compositionally biased region" description="Basic residues" evidence="1">
    <location>
        <begin position="183"/>
        <end position="200"/>
    </location>
</feature>
<dbReference type="AlphaFoldDB" id="A0A8S0XIT5"/>
<accession>A0A8S0XIT5</accession>
<feature type="region of interest" description="Disordered" evidence="1">
    <location>
        <begin position="174"/>
        <end position="320"/>
    </location>
</feature>
<evidence type="ECO:0000313" key="3">
    <source>
        <dbReference type="Proteomes" id="UP000467700"/>
    </source>
</evidence>